<keyword evidence="2" id="KW-0732">Signal</keyword>
<evidence type="ECO:0000313" key="4">
    <source>
        <dbReference type="EMBL" id="MFC0390260.1"/>
    </source>
</evidence>
<feature type="domain" description="SLH" evidence="3">
    <location>
        <begin position="1710"/>
        <end position="1769"/>
    </location>
</feature>
<evidence type="ECO:0000259" key="3">
    <source>
        <dbReference type="PROSITE" id="PS51272"/>
    </source>
</evidence>
<feature type="signal peptide" evidence="2">
    <location>
        <begin position="1"/>
        <end position="22"/>
    </location>
</feature>
<dbReference type="InterPro" id="IPR010502">
    <property type="entry name" value="Carb-bd_dom_fam9"/>
</dbReference>
<proteinExistence type="predicted"/>
<organism evidence="4 5">
    <name type="scientific">Paenibacillus mendelii</name>
    <dbReference type="NCBI Taxonomy" id="206163"/>
    <lineage>
        <taxon>Bacteria</taxon>
        <taxon>Bacillati</taxon>
        <taxon>Bacillota</taxon>
        <taxon>Bacilli</taxon>
        <taxon>Bacillales</taxon>
        <taxon>Paenibacillaceae</taxon>
        <taxon>Paenibacillus</taxon>
    </lineage>
</organism>
<feature type="domain" description="SLH" evidence="3">
    <location>
        <begin position="1644"/>
        <end position="1707"/>
    </location>
</feature>
<gene>
    <name evidence="4" type="ORF">ACFFJ8_02605</name>
</gene>
<dbReference type="Gene3D" id="2.60.40.1190">
    <property type="match status" value="1"/>
</dbReference>
<dbReference type="Gene3D" id="3.40.50.880">
    <property type="match status" value="1"/>
</dbReference>
<dbReference type="PROSITE" id="PS51272">
    <property type="entry name" value="SLH"/>
    <property type="match status" value="3"/>
</dbReference>
<accession>A0ABV6J300</accession>
<dbReference type="InterPro" id="IPR001119">
    <property type="entry name" value="SLH_dom"/>
</dbReference>
<dbReference type="SUPFAM" id="SSF49344">
    <property type="entry name" value="CBD9-like"/>
    <property type="match status" value="1"/>
</dbReference>
<feature type="domain" description="SLH" evidence="3">
    <location>
        <begin position="1585"/>
        <end position="1643"/>
    </location>
</feature>
<sequence length="1769" mass="191734">MKTKLIPCLLAAVMLFSVPTYAQGEPVVNDVVRTTFQTAAAGEDETSHVLADSVMVYISNPASLESKIGAWTGKGYQVDVMMAVNRDMNDYVPGNFDGQNHEDEIQLDKDGNRFTHPTDVHVPYMVPTENWNKYVYELSRRSIEAGAKRIVFEEPDVFLKSGYSEAFKREWQTYYGQPWVAPDSSRDAEYKAQKLKVYLSYRTFKEVSEKIKTHSPGTEVLIAAHTGISYLMYGITTSNYDYYNIPTIDGYIGQVWSDTALVPVPYAGKSERRMFESAYIDYSSFANLKLGNDGKQLYALADPKADSGSYGWQEYEDFYKTTIAAQLMQPQFKQFEVVPWAERGFAQAPGSYKTVQTNVFRALQDMYDKPASVEAGTSGIGVLYSDTISQMASSGSVNSFYGPMVPLVAKGLPIQVIPVENLTKTGALSDTKVLFASYDVWKAVDGNGSPQTGIKVNEAIRDWVNGGGVLVYTGGSGASDSLSEWWQDQNMPSPKQDLWNKLGLAVTKEKTSTGTADVELQAASAANGAFGGRGSVVIPRHFTVTSADLGAGAVPLYTAGGKAAAYEQPVGSGKVIVVGVTPAYFAASQTASQLIRDIAKYAVEQAGETYTETNVMKAVRGPYTAIQTLEQPAQIQLQGSYIDLFDDRLPVVGGMTEMMAESNMLVLDISGKAAVKPEILFASGSLTDVGEMPDTTEYTLSGTPNSRASTRIGAPAGVYPQAVGGTDKNGSPVTVSWEWENSSKTLLIRHDHRKDGVKISVQWSDEPLADSIPVDFMDKIVKTNQDNLDAAYVVKNTGGAIADFRFMDHDAELVYGFDLNQNAKARVSLDVANNYIISVSPDNVNWTELYRAPDERGRAIKTIDLSAYAAEGGKVYVKMENADKTTGNGPVIYGFILSHEQRIAPFTVRSNRSLELGPGQTGSLQLAITNRDPEPRNVDMTLSLNAEAQQLSFKTGTEGETPYLFANSGSELTGDGSRYADSDHYFVYRLPVTQDMIEPSVKLTLANRFEVSISADGENWIVADVEGQPVEGQSNKAERSYPLEPYVNDSGYVYVKIGNSQKTGGWGGMLQKLVLTAQSEGELSAAFPDNNIALLPHQTRLIRVEVTADAGIQTAQPAQMIRFSSGEAVTEFMMPVKISFTKPEYKAAWASTPVTINGQEGGNEWSDAQIIEISGSAPEILRYGMIWGDSSSLKAKYRMKWDAQNLYVLEEREDSAFAFTETGATMYASTASMLFLDIDHNKNGATYGSGDYALFFTPSGPDSQPHVFMRRGRDSGKEEEALTSAVIQSSVDQEAHKYTVEMAIPWSALQTIPFVPANGTKVGMTVAATRNAGPGVWGQVMWVGDGDDQAKWADMKFTGKPDGGDGGSGGGGGTVGPGGSGVPEGNGSTGNADAGADGSSSVLKMSLEEIRSKLGKSSLVLTMKEAGGTVELPLQAGSILENQDVQLNAGRFSASFPAALLRALTSQHESAAEGTVALLFNRISDELTAETMKQAVVPKHVQLKLRSPLFEVGAQVTTGDRTSSAEHFAEPVKLAFEQISTDKVGPVYLYRILPDGKLTYIPAHKENGKYTAEIIEPGMYALLEYDIRYEDVPSGHWAYEVLRDLSARQIVEGMPSGRFEPKADVTRAEFAAMLVRVFRLEAGTNAGFADVQEDSWYAGPVAAAFKAGIITGITTEEFGPNQVITREQMAVMLVRALLHNTPDGMAGDGHAVFRDMKKVSGWASESVNEAIRLQLIQGRADGSIAPLDSATRAESAQLIYNGLNRMMGG</sequence>
<dbReference type="RefSeq" id="WP_204819148.1">
    <property type="nucleotide sequence ID" value="NZ_JANHOF010000003.1"/>
</dbReference>
<feature type="compositionally biased region" description="Basic and acidic residues" evidence="1">
    <location>
        <begin position="1354"/>
        <end position="1363"/>
    </location>
</feature>
<feature type="chain" id="PRO_5045218967" evidence="2">
    <location>
        <begin position="23"/>
        <end position="1769"/>
    </location>
</feature>
<evidence type="ECO:0000313" key="5">
    <source>
        <dbReference type="Proteomes" id="UP001589818"/>
    </source>
</evidence>
<dbReference type="EMBL" id="JBHLVF010000006">
    <property type="protein sequence ID" value="MFC0390260.1"/>
    <property type="molecule type" value="Genomic_DNA"/>
</dbReference>
<dbReference type="InterPro" id="IPR029062">
    <property type="entry name" value="Class_I_gatase-like"/>
</dbReference>
<evidence type="ECO:0000256" key="2">
    <source>
        <dbReference type="SAM" id="SignalP"/>
    </source>
</evidence>
<protein>
    <submittedName>
        <fullName evidence="4">S-layer homology domain-containing protein</fullName>
    </submittedName>
</protein>
<dbReference type="Proteomes" id="UP001589818">
    <property type="component" value="Unassembled WGS sequence"/>
</dbReference>
<feature type="compositionally biased region" description="Gly residues" evidence="1">
    <location>
        <begin position="1364"/>
        <end position="1388"/>
    </location>
</feature>
<dbReference type="Pfam" id="PF06452">
    <property type="entry name" value="CBM9_1"/>
    <property type="match status" value="1"/>
</dbReference>
<reference evidence="4 5" key="1">
    <citation type="submission" date="2024-09" db="EMBL/GenBank/DDBJ databases">
        <authorList>
            <person name="Sun Q."/>
            <person name="Mori K."/>
        </authorList>
    </citation>
    <scope>NUCLEOTIDE SEQUENCE [LARGE SCALE GENOMIC DNA]</scope>
    <source>
        <strain evidence="4 5">CCM 4839</strain>
    </source>
</reference>
<feature type="region of interest" description="Disordered" evidence="1">
    <location>
        <begin position="1354"/>
        <end position="1399"/>
    </location>
</feature>
<dbReference type="InterPro" id="IPR051465">
    <property type="entry name" value="Cell_Envelope_Struct_Comp"/>
</dbReference>
<dbReference type="Pfam" id="PF00395">
    <property type="entry name" value="SLH"/>
    <property type="match status" value="3"/>
</dbReference>
<name>A0ABV6J300_9BACL</name>
<keyword evidence="5" id="KW-1185">Reference proteome</keyword>
<comment type="caution">
    <text evidence="4">The sequence shown here is derived from an EMBL/GenBank/DDBJ whole genome shotgun (WGS) entry which is preliminary data.</text>
</comment>
<evidence type="ECO:0000256" key="1">
    <source>
        <dbReference type="SAM" id="MobiDB-lite"/>
    </source>
</evidence>
<dbReference type="PANTHER" id="PTHR43308:SF5">
    <property type="entry name" value="S-LAYER PROTEIN _ PEPTIDOGLYCAN ENDO-BETA-N-ACETYLGLUCOSAMINIDASE"/>
    <property type="match status" value="1"/>
</dbReference>
<dbReference type="PANTHER" id="PTHR43308">
    <property type="entry name" value="OUTER MEMBRANE PROTEIN ALPHA-RELATED"/>
    <property type="match status" value="1"/>
</dbReference>